<dbReference type="Gene3D" id="3.40.50.150">
    <property type="entry name" value="Vaccinia Virus protein VP39"/>
    <property type="match status" value="1"/>
</dbReference>
<evidence type="ECO:0000313" key="12">
    <source>
        <dbReference type="EMBL" id="KIK10323.1"/>
    </source>
</evidence>
<evidence type="ECO:0000256" key="1">
    <source>
        <dbReference type="ARBA" id="ARBA00000142"/>
    </source>
</evidence>
<comment type="subcellular location">
    <subcellularLocation>
        <location evidence="2 11">Nucleus</location>
    </subcellularLocation>
</comment>
<feature type="binding site" evidence="11">
    <location>
        <position position="70"/>
    </location>
    <ligand>
        <name>S-adenosyl-L-methionine</name>
        <dbReference type="ChEBI" id="CHEBI:59789"/>
    </ligand>
</feature>
<keyword evidence="6 11" id="KW-0949">S-adenosyl-L-methionine</keyword>
<evidence type="ECO:0000256" key="2">
    <source>
        <dbReference type="ARBA" id="ARBA00004123"/>
    </source>
</evidence>
<dbReference type="HOGENOM" id="CLU_050910_3_1_1"/>
<dbReference type="OrthoDB" id="47276at2759"/>
<protein>
    <recommendedName>
        <fullName evidence="11">tRNA (guanine-N(7)-)-methyltransferase</fullName>
        <ecNumber evidence="11">2.1.1.33</ecNumber>
    </recommendedName>
    <alternativeName>
        <fullName evidence="11">Transfer RNA methyltransferase 8</fullName>
    </alternativeName>
    <alternativeName>
        <fullName evidence="11">tRNA (guanine(46)-N(7))-methyltransferase</fullName>
    </alternativeName>
    <alternativeName>
        <fullName evidence="11">tRNA(m7G46)-methyltransferase</fullName>
    </alternativeName>
</protein>
<dbReference type="InterPro" id="IPR025763">
    <property type="entry name" value="Trm8_euk"/>
</dbReference>
<dbReference type="PANTHER" id="PTHR23417">
    <property type="entry name" value="3-DEOXY-D-MANNO-OCTULOSONIC-ACID TRANSFERASE/TRNA GUANINE-N 7 - -METHYLTRANSFERASE"/>
    <property type="match status" value="1"/>
</dbReference>
<dbReference type="Pfam" id="PF02390">
    <property type="entry name" value="Methyltransf_4"/>
    <property type="match status" value="1"/>
</dbReference>
<dbReference type="HAMAP" id="MF_03055">
    <property type="entry name" value="tRNA_methyltr_TrmB_euk"/>
    <property type="match status" value="1"/>
</dbReference>
<comment type="similarity">
    <text evidence="11">Belongs to the class I-like SAM-binding methyltransferase superfamily. TrmB family.</text>
</comment>
<dbReference type="CDD" id="cd02440">
    <property type="entry name" value="AdoMet_MTases"/>
    <property type="match status" value="1"/>
</dbReference>
<dbReference type="UniPathway" id="UPA00989"/>
<dbReference type="PANTHER" id="PTHR23417:SF16">
    <property type="entry name" value="TRNA (GUANINE-N(7)-)-METHYLTRANSFERASE"/>
    <property type="match status" value="1"/>
</dbReference>
<dbReference type="PROSITE" id="PS51625">
    <property type="entry name" value="SAM_MT_TRMB"/>
    <property type="match status" value="1"/>
</dbReference>
<evidence type="ECO:0000256" key="9">
    <source>
        <dbReference type="ARBA" id="ARBA00023242"/>
    </source>
</evidence>
<evidence type="ECO:0000256" key="5">
    <source>
        <dbReference type="ARBA" id="ARBA00022679"/>
    </source>
</evidence>
<keyword evidence="8 11" id="KW-0694">RNA-binding</keyword>
<dbReference type="Proteomes" id="UP000054477">
    <property type="component" value="Unassembled WGS sequence"/>
</dbReference>
<dbReference type="GO" id="GO:0106143">
    <property type="term" value="C:tRNA (m7G46) methyltransferase complex"/>
    <property type="evidence" value="ECO:0007669"/>
    <property type="project" value="UniProtKB-ARBA"/>
</dbReference>
<comment type="catalytic activity">
    <reaction evidence="1 11">
        <text>guanosine(46) in tRNA + S-adenosyl-L-methionine = N(7)-methylguanosine(46) in tRNA + S-adenosyl-L-homocysteine</text>
        <dbReference type="Rhea" id="RHEA:42708"/>
        <dbReference type="Rhea" id="RHEA-COMP:10188"/>
        <dbReference type="Rhea" id="RHEA-COMP:10189"/>
        <dbReference type="ChEBI" id="CHEBI:57856"/>
        <dbReference type="ChEBI" id="CHEBI:59789"/>
        <dbReference type="ChEBI" id="CHEBI:74269"/>
        <dbReference type="ChEBI" id="CHEBI:74480"/>
        <dbReference type="EC" id="2.1.1.33"/>
    </reaction>
</comment>
<dbReference type="InterPro" id="IPR003358">
    <property type="entry name" value="tRNA_(Gua-N-7)_MeTrfase_Trmb"/>
</dbReference>
<dbReference type="AlphaFoldDB" id="A0A0C9YQJ2"/>
<keyword evidence="5 11" id="KW-0808">Transferase</keyword>
<evidence type="ECO:0000256" key="11">
    <source>
        <dbReference type="HAMAP-Rule" id="MF_03055"/>
    </source>
</evidence>
<evidence type="ECO:0000256" key="4">
    <source>
        <dbReference type="ARBA" id="ARBA00022603"/>
    </source>
</evidence>
<dbReference type="STRING" id="1095629.A0A0C9YQJ2"/>
<proteinExistence type="inferred from homology"/>
<evidence type="ECO:0000256" key="6">
    <source>
        <dbReference type="ARBA" id="ARBA00022691"/>
    </source>
</evidence>
<feature type="binding site" evidence="11">
    <location>
        <begin position="93"/>
        <end position="94"/>
    </location>
    <ligand>
        <name>S-adenosyl-L-methionine</name>
        <dbReference type="ChEBI" id="CHEBI:59789"/>
    </ligand>
</feature>
<dbReference type="GO" id="GO:0000049">
    <property type="term" value="F:tRNA binding"/>
    <property type="evidence" value="ECO:0007669"/>
    <property type="project" value="UniProtKB-UniRule"/>
</dbReference>
<dbReference type="GO" id="GO:0008176">
    <property type="term" value="F:tRNA (guanine(46)-N7)-methyltransferase activity"/>
    <property type="evidence" value="ECO:0007669"/>
    <property type="project" value="UniProtKB-UniRule"/>
</dbReference>
<keyword evidence="9 11" id="KW-0539">Nucleus</keyword>
<accession>A0A0C9YQJ2</accession>
<keyword evidence="4 11" id="KW-0489">Methyltransferase</keyword>
<evidence type="ECO:0000313" key="13">
    <source>
        <dbReference type="Proteomes" id="UP000054477"/>
    </source>
</evidence>
<feature type="active site" evidence="11">
    <location>
        <position position="159"/>
    </location>
</feature>
<keyword evidence="7 11" id="KW-0819">tRNA processing</keyword>
<dbReference type="EC" id="2.1.1.33" evidence="11"/>
<dbReference type="InterPro" id="IPR029063">
    <property type="entry name" value="SAM-dependent_MTases_sf"/>
</dbReference>
<keyword evidence="3 11" id="KW-0820">tRNA-binding</keyword>
<feature type="binding site" evidence="11">
    <location>
        <begin position="136"/>
        <end position="137"/>
    </location>
    <ligand>
        <name>S-adenosyl-L-methionine</name>
        <dbReference type="ChEBI" id="CHEBI:59789"/>
    </ligand>
</feature>
<dbReference type="EMBL" id="KN838536">
    <property type="protein sequence ID" value="KIK10323.1"/>
    <property type="molecule type" value="Genomic_DNA"/>
</dbReference>
<dbReference type="SUPFAM" id="SSF53335">
    <property type="entry name" value="S-adenosyl-L-methionine-dependent methyltransferases"/>
    <property type="match status" value="1"/>
</dbReference>
<feature type="binding site" evidence="11">
    <location>
        <position position="156"/>
    </location>
    <ligand>
        <name>S-adenosyl-L-methionine</name>
        <dbReference type="ChEBI" id="CHEBI:59789"/>
    </ligand>
</feature>
<comment type="subunit">
    <text evidence="11">Forms a complex with TRM82.</text>
</comment>
<evidence type="ECO:0000256" key="7">
    <source>
        <dbReference type="ARBA" id="ARBA00022694"/>
    </source>
</evidence>
<evidence type="ECO:0000256" key="3">
    <source>
        <dbReference type="ARBA" id="ARBA00022555"/>
    </source>
</evidence>
<name>A0A0C9YQJ2_9AGAR</name>
<reference evidence="13" key="2">
    <citation type="submission" date="2015-01" db="EMBL/GenBank/DDBJ databases">
        <title>Evolutionary Origins and Diversification of the Mycorrhizal Mutualists.</title>
        <authorList>
            <consortium name="DOE Joint Genome Institute"/>
            <consortium name="Mycorrhizal Genomics Consortium"/>
            <person name="Kohler A."/>
            <person name="Kuo A."/>
            <person name="Nagy L.G."/>
            <person name="Floudas D."/>
            <person name="Copeland A."/>
            <person name="Barry K.W."/>
            <person name="Cichocki N."/>
            <person name="Veneault-Fourrey C."/>
            <person name="LaButti K."/>
            <person name="Lindquist E.A."/>
            <person name="Lipzen A."/>
            <person name="Lundell T."/>
            <person name="Morin E."/>
            <person name="Murat C."/>
            <person name="Riley R."/>
            <person name="Ohm R."/>
            <person name="Sun H."/>
            <person name="Tunlid A."/>
            <person name="Henrissat B."/>
            <person name="Grigoriev I.V."/>
            <person name="Hibbett D.S."/>
            <person name="Martin F."/>
        </authorList>
    </citation>
    <scope>NUCLEOTIDE SEQUENCE [LARGE SCALE GENOMIC DNA]</scope>
    <source>
        <strain evidence="13">LaAM-08-1</strain>
    </source>
</reference>
<dbReference type="FunFam" id="3.40.50.150:FF:000060">
    <property type="entry name" value="tRNA (guanine-N(7)-)-methyltransferase"/>
    <property type="match status" value="1"/>
</dbReference>
<dbReference type="NCBIfam" id="TIGR00091">
    <property type="entry name" value="tRNA (guanosine(46)-N7)-methyltransferase TrmB"/>
    <property type="match status" value="1"/>
</dbReference>
<comment type="pathway">
    <text evidence="10 11">tRNA modification; N(7)-methylguanine-tRNA biosynthesis.</text>
</comment>
<evidence type="ECO:0000256" key="8">
    <source>
        <dbReference type="ARBA" id="ARBA00022884"/>
    </source>
</evidence>
<reference evidence="12 13" key="1">
    <citation type="submission" date="2014-04" db="EMBL/GenBank/DDBJ databases">
        <authorList>
            <consortium name="DOE Joint Genome Institute"/>
            <person name="Kuo A."/>
            <person name="Kohler A."/>
            <person name="Nagy L.G."/>
            <person name="Floudas D."/>
            <person name="Copeland A."/>
            <person name="Barry K.W."/>
            <person name="Cichocki N."/>
            <person name="Veneault-Fourrey C."/>
            <person name="LaButti K."/>
            <person name="Lindquist E.A."/>
            <person name="Lipzen A."/>
            <person name="Lundell T."/>
            <person name="Morin E."/>
            <person name="Murat C."/>
            <person name="Sun H."/>
            <person name="Tunlid A."/>
            <person name="Henrissat B."/>
            <person name="Grigoriev I.V."/>
            <person name="Hibbett D.S."/>
            <person name="Martin F."/>
            <person name="Nordberg H.P."/>
            <person name="Cantor M.N."/>
            <person name="Hua S.X."/>
        </authorList>
    </citation>
    <scope>NUCLEOTIDE SEQUENCE [LARGE SCALE GENOMIC DNA]</scope>
    <source>
        <strain evidence="12 13">LaAM-08-1</strain>
    </source>
</reference>
<organism evidence="12 13">
    <name type="scientific">Laccaria amethystina LaAM-08-1</name>
    <dbReference type="NCBI Taxonomy" id="1095629"/>
    <lineage>
        <taxon>Eukaryota</taxon>
        <taxon>Fungi</taxon>
        <taxon>Dikarya</taxon>
        <taxon>Basidiomycota</taxon>
        <taxon>Agaricomycotina</taxon>
        <taxon>Agaricomycetes</taxon>
        <taxon>Agaricomycetidae</taxon>
        <taxon>Agaricales</taxon>
        <taxon>Agaricineae</taxon>
        <taxon>Hydnangiaceae</taxon>
        <taxon>Laccaria</taxon>
    </lineage>
</organism>
<gene>
    <name evidence="11" type="primary">TRM8</name>
    <name evidence="12" type="ORF">K443DRAFT_266</name>
</gene>
<dbReference type="GO" id="GO:0005634">
    <property type="term" value="C:nucleus"/>
    <property type="evidence" value="ECO:0007669"/>
    <property type="project" value="UniProtKB-SubCell"/>
</dbReference>
<comment type="function">
    <text evidence="11">Catalyzes the formation of N(7)-methylguanine at position 46 (m7G46) in tRNA.</text>
</comment>
<sequence>MAKRKRTQATSSQIENFLLPQKKHYRQRAHANPFSDHSLDYPSSPGVIHWASHYPAFHDTGKIPEFADIGCGFGGLLIALAPLFPDVLMLGMEIRVQVSQYVEDRIAALRVTASESSAGIDAIPHDYQNVSVVRANAMKFLPNYFSKHSLSSLFFLFPDPHFKSRKHKARIISPTLLAEYAFVLRPGGIVYTITDVKDLHEWMKVHLTAFPLFEPVDEETLRKEGKGPIIDAVYTSTEEGKKVQRNGGDKWLACFRRVQVSRNS</sequence>
<keyword evidence="13" id="KW-1185">Reference proteome</keyword>
<evidence type="ECO:0000256" key="10">
    <source>
        <dbReference type="ARBA" id="ARBA00060552"/>
    </source>
</evidence>
<feature type="binding site" evidence="11">
    <location>
        <begin position="237"/>
        <end position="239"/>
    </location>
    <ligand>
        <name>S-adenosyl-L-methionine</name>
        <dbReference type="ChEBI" id="CHEBI:59789"/>
    </ligand>
</feature>